<evidence type="ECO:0000256" key="1">
    <source>
        <dbReference type="ARBA" id="ARBA00004651"/>
    </source>
</evidence>
<evidence type="ECO:0000313" key="9">
    <source>
        <dbReference type="EMBL" id="NYE71896.1"/>
    </source>
</evidence>
<feature type="transmembrane region" description="Helical" evidence="7">
    <location>
        <begin position="12"/>
        <end position="32"/>
    </location>
</feature>
<sequence>MRRPTEKEGLVMPWAGLVGLALLILGGAMLAARLPVGLWVILTGALSVIMFCLVFWRLVVGGILSGGLWLTAAGVFWLVQPGIPFKEHHWIPLGLGGGVLLIMLIKLSHRRTGSGGLVRRWSRRLAQQDGVASWWVLWRRASAFALRRKAHILRPSLRDVSWWVRWFKLSATELGTRLAKVGMFGIWSPIEDVTLRFGGPRIGKSGEMAGRILDAPGAVITTSTRTDLIDNTELLRGKVGPLYVFNPNGLAKLESTLTFDPLAGCEAPAVAMYRAEDLIEGGSPGDGGDGDRKFWLLQAAQALSTMLHAAALGRAAGGEYGMSDVHDWAAQPSKDVKELVLRLLRRSPAANAFTAQAVQFFDNNERTQSSITTTILPALRWMISDTASAAARPGESIDVAKFLDEKGTLYLLGAEDASTAPLVTALTAHIAREARRIASEQPSGRLDPSLTMVLDEAALICPIPLPEWTSDMGGRNITIHIAAQGRSQLRKRWGDTGAGSIMNNSATVLVYGGARDTDDLATYSKLAGERDEDVATHDHSSRGYSTTKRRQAILSEAQFAQLEPGQVVIIGRSMPPAIGKVEMVWKRPDFRKAARAKKRADKAADRLNRRIAAGRPALVEISVRSGWAGFRAWLASLRPADRFTPTLSTTRRVGDTPVSPTDFTSDTDPVWPTERDRHLVVVPPADDDRDRS</sequence>
<dbReference type="RefSeq" id="WP_179752356.1">
    <property type="nucleotide sequence ID" value="NZ_JACCBU010000001.1"/>
</dbReference>
<keyword evidence="10" id="KW-1185">Reference proteome</keyword>
<comment type="subcellular location">
    <subcellularLocation>
        <location evidence="1">Cell membrane</location>
        <topology evidence="1">Multi-pass membrane protein</topology>
    </subcellularLocation>
</comment>
<dbReference type="PANTHER" id="PTHR37937:SF1">
    <property type="entry name" value="CONJUGATIVE TRANSFER: DNA TRANSPORT"/>
    <property type="match status" value="1"/>
</dbReference>
<evidence type="ECO:0000259" key="8">
    <source>
        <dbReference type="Pfam" id="PF12696"/>
    </source>
</evidence>
<dbReference type="EMBL" id="JACCBU010000001">
    <property type="protein sequence ID" value="NYE71896.1"/>
    <property type="molecule type" value="Genomic_DNA"/>
</dbReference>
<keyword evidence="5 7" id="KW-0472">Membrane</keyword>
<organism evidence="9 10">
    <name type="scientific">Microlunatus parietis</name>
    <dbReference type="NCBI Taxonomy" id="682979"/>
    <lineage>
        <taxon>Bacteria</taxon>
        <taxon>Bacillati</taxon>
        <taxon>Actinomycetota</taxon>
        <taxon>Actinomycetes</taxon>
        <taxon>Propionibacteriales</taxon>
        <taxon>Propionibacteriaceae</taxon>
        <taxon>Microlunatus</taxon>
    </lineage>
</organism>
<dbReference type="Proteomes" id="UP000569914">
    <property type="component" value="Unassembled WGS sequence"/>
</dbReference>
<feature type="compositionally biased region" description="Polar residues" evidence="6">
    <location>
        <begin position="658"/>
        <end position="667"/>
    </location>
</feature>
<dbReference type="SUPFAM" id="SSF52540">
    <property type="entry name" value="P-loop containing nucleoside triphosphate hydrolases"/>
    <property type="match status" value="1"/>
</dbReference>
<dbReference type="Pfam" id="PF12696">
    <property type="entry name" value="TraG-D_C"/>
    <property type="match status" value="1"/>
</dbReference>
<comment type="caution">
    <text evidence="9">The sequence shown here is derived from an EMBL/GenBank/DDBJ whole genome shotgun (WGS) entry which is preliminary data.</text>
</comment>
<keyword evidence="4 7" id="KW-1133">Transmembrane helix</keyword>
<reference evidence="9 10" key="1">
    <citation type="submission" date="2020-07" db="EMBL/GenBank/DDBJ databases">
        <title>Sequencing the genomes of 1000 actinobacteria strains.</title>
        <authorList>
            <person name="Klenk H.-P."/>
        </authorList>
    </citation>
    <scope>NUCLEOTIDE SEQUENCE [LARGE SCALE GENOMIC DNA]</scope>
    <source>
        <strain evidence="9 10">DSM 22083</strain>
    </source>
</reference>
<evidence type="ECO:0000256" key="6">
    <source>
        <dbReference type="SAM" id="MobiDB-lite"/>
    </source>
</evidence>
<protein>
    <recommendedName>
        <fullName evidence="8">TraD/TraG TraM recognition site domain-containing protein</fullName>
    </recommendedName>
</protein>
<feature type="transmembrane region" description="Helical" evidence="7">
    <location>
        <begin position="63"/>
        <end position="83"/>
    </location>
</feature>
<dbReference type="CDD" id="cd01127">
    <property type="entry name" value="TrwB_TraG_TraD_VirD4"/>
    <property type="match status" value="1"/>
</dbReference>
<feature type="domain" description="TraD/TraG TraM recognition site" evidence="8">
    <location>
        <begin position="450"/>
        <end position="563"/>
    </location>
</feature>
<evidence type="ECO:0000256" key="7">
    <source>
        <dbReference type="SAM" id="Phobius"/>
    </source>
</evidence>
<evidence type="ECO:0000256" key="4">
    <source>
        <dbReference type="ARBA" id="ARBA00022989"/>
    </source>
</evidence>
<dbReference type="Gene3D" id="3.40.50.300">
    <property type="entry name" value="P-loop containing nucleotide triphosphate hydrolases"/>
    <property type="match status" value="1"/>
</dbReference>
<proteinExistence type="predicted"/>
<keyword evidence="3 7" id="KW-0812">Transmembrane</keyword>
<evidence type="ECO:0000313" key="10">
    <source>
        <dbReference type="Proteomes" id="UP000569914"/>
    </source>
</evidence>
<evidence type="ECO:0000256" key="2">
    <source>
        <dbReference type="ARBA" id="ARBA00022475"/>
    </source>
</evidence>
<evidence type="ECO:0000256" key="5">
    <source>
        <dbReference type="ARBA" id="ARBA00023136"/>
    </source>
</evidence>
<keyword evidence="2" id="KW-1003">Cell membrane</keyword>
<dbReference type="AlphaFoldDB" id="A0A7Y9LDG2"/>
<dbReference type="GO" id="GO:0005886">
    <property type="term" value="C:plasma membrane"/>
    <property type="evidence" value="ECO:0007669"/>
    <property type="project" value="UniProtKB-SubCell"/>
</dbReference>
<gene>
    <name evidence="9" type="ORF">BKA15_003225</name>
</gene>
<feature type="region of interest" description="Disordered" evidence="6">
    <location>
        <begin position="648"/>
        <end position="675"/>
    </location>
</feature>
<feature type="transmembrane region" description="Helical" evidence="7">
    <location>
        <begin position="38"/>
        <end position="56"/>
    </location>
</feature>
<dbReference type="InterPro" id="IPR027417">
    <property type="entry name" value="P-loop_NTPase"/>
</dbReference>
<dbReference type="InterPro" id="IPR032689">
    <property type="entry name" value="TraG-D_C"/>
</dbReference>
<name>A0A7Y9LDG2_9ACTN</name>
<evidence type="ECO:0000256" key="3">
    <source>
        <dbReference type="ARBA" id="ARBA00022692"/>
    </source>
</evidence>
<accession>A0A7Y9LDG2</accession>
<dbReference type="PANTHER" id="PTHR37937">
    <property type="entry name" value="CONJUGATIVE TRANSFER: DNA TRANSPORT"/>
    <property type="match status" value="1"/>
</dbReference>
<dbReference type="InterPro" id="IPR051539">
    <property type="entry name" value="T4SS-coupling_protein"/>
</dbReference>